<dbReference type="OrthoDB" id="5571888at2759"/>
<dbReference type="PROSITE" id="PS50217">
    <property type="entry name" value="BZIP"/>
    <property type="match status" value="1"/>
</dbReference>
<sequence>MEDLSTTIHGERACNCFEYSLAQEVNSRTVLGSLRGMRGIRGTDLRPSQPLRATETANVPKSTAGSFWAQPHSHTATKAGKAGTRHELTTTLEQPNPTRRPSSARDHRAPITDHNTPNLHHRRLFKANGAFIAYTSTSAMTMQPFNAHANQCIDPDQDIFDFSQFAETAPTSAHLKRESISVSAMTSPTTTAIDDELQTPAKPSHEYERFKQQTGIPSGSLAGLGAAYNTGFPMFNNSGLDLMGTDSAMDGAWNTGLPLESNVNMGMDFQQPGYFFNDASQDDFVDPSAIQQEEVPNVRVWPGMHQQQAQQAALAKAQAQAQQQRAQQLAQQKQQQLIQQQKQQQQQQQQQQTQHQRLPSTSQASRKLSSPLSDARTEETIARVVAQIRADSQNASNNGMDGNQGLLPHVIRAKKDEEDMDEDERLLASEEGKKLSSKERRQLRNKVSARAFRSRRKEYIGQLEGEVAVKVQEANELRNQNRLLMEENARSRAFIERLLRHQAFGPFLEELSRDEALQPKTAMTTVPSSAPAAAAPASAPFPAQQFGAMPQENTRVGMTMVPEPQLDFSTLNINNNGNNWASNNGFNYQQPRVFAVLEVPEGPSNPLDTEAMSGKGYSAIFNAEDDCPADEIKPDFPVIERPIESTATIMTEMEDDSEFDLYSLSPTRSASTANPNATAPAAPEDHEILFANPEKALAHYSLVLTDEAQEALLDECLERRIAAMEPVLQRVAAITSMFDL</sequence>
<dbReference type="InterPro" id="IPR004827">
    <property type="entry name" value="bZIP"/>
</dbReference>
<dbReference type="SMART" id="SM00338">
    <property type="entry name" value="BRLZ"/>
    <property type="match status" value="1"/>
</dbReference>
<feature type="compositionally biased region" description="Basic and acidic residues" evidence="2">
    <location>
        <begin position="425"/>
        <end position="442"/>
    </location>
</feature>
<evidence type="ECO:0000256" key="2">
    <source>
        <dbReference type="SAM" id="MobiDB-lite"/>
    </source>
</evidence>
<dbReference type="CDD" id="cd14810">
    <property type="entry name" value="bZIP_u1"/>
    <property type="match status" value="1"/>
</dbReference>
<dbReference type="OMA" id="PSHNYDM"/>
<dbReference type="EMBL" id="FP929136">
    <property type="protein sequence ID" value="CBX99442.1"/>
    <property type="molecule type" value="Genomic_DNA"/>
</dbReference>
<evidence type="ECO:0000256" key="1">
    <source>
        <dbReference type="SAM" id="Coils"/>
    </source>
</evidence>
<dbReference type="PANTHER" id="PTHR37616:SF2">
    <property type="entry name" value="BZIP DOMAIN-CONTAINING PROTEIN"/>
    <property type="match status" value="1"/>
</dbReference>
<evidence type="ECO:0000259" key="3">
    <source>
        <dbReference type="PROSITE" id="PS50217"/>
    </source>
</evidence>
<dbReference type="Proteomes" id="UP000002668">
    <property type="component" value="Genome"/>
</dbReference>
<feature type="region of interest" description="Disordered" evidence="2">
    <location>
        <begin position="415"/>
        <end position="442"/>
    </location>
</feature>
<name>E5A747_LEPMJ</name>
<feature type="compositionally biased region" description="Polar residues" evidence="2">
    <location>
        <begin position="357"/>
        <end position="372"/>
    </location>
</feature>
<dbReference type="GO" id="GO:0003700">
    <property type="term" value="F:DNA-binding transcription factor activity"/>
    <property type="evidence" value="ECO:0007669"/>
    <property type="project" value="InterPro"/>
</dbReference>
<dbReference type="InterPro" id="IPR046347">
    <property type="entry name" value="bZIP_sf"/>
</dbReference>
<dbReference type="GeneID" id="13289107"/>
<dbReference type="STRING" id="985895.E5A747"/>
<dbReference type="Gene3D" id="1.20.5.170">
    <property type="match status" value="1"/>
</dbReference>
<keyword evidence="1" id="KW-0175">Coiled coil</keyword>
<organism evidence="4 5">
    <name type="scientific">Leptosphaeria maculans (strain JN3 / isolate v23.1.3 / race Av1-4-5-6-7-8)</name>
    <name type="common">Blackleg fungus</name>
    <name type="synonym">Phoma lingam</name>
    <dbReference type="NCBI Taxonomy" id="985895"/>
    <lineage>
        <taxon>Eukaryota</taxon>
        <taxon>Fungi</taxon>
        <taxon>Dikarya</taxon>
        <taxon>Ascomycota</taxon>
        <taxon>Pezizomycotina</taxon>
        <taxon>Dothideomycetes</taxon>
        <taxon>Pleosporomycetidae</taxon>
        <taxon>Pleosporales</taxon>
        <taxon>Pleosporineae</taxon>
        <taxon>Leptosphaeriaceae</taxon>
        <taxon>Plenodomus</taxon>
        <taxon>Plenodomus lingam/Leptosphaeria maculans species complex</taxon>
    </lineage>
</organism>
<evidence type="ECO:0000313" key="4">
    <source>
        <dbReference type="EMBL" id="CBX99442.1"/>
    </source>
</evidence>
<reference evidence="5" key="1">
    <citation type="journal article" date="2011" name="Nat. Commun.">
        <title>Effector diversification within compartments of the Leptosphaeria maculans genome affected by Repeat-Induced Point mutations.</title>
        <authorList>
            <person name="Rouxel T."/>
            <person name="Grandaubert J."/>
            <person name="Hane J.K."/>
            <person name="Hoede C."/>
            <person name="van de Wouw A.P."/>
            <person name="Couloux A."/>
            <person name="Dominguez V."/>
            <person name="Anthouard V."/>
            <person name="Bally P."/>
            <person name="Bourras S."/>
            <person name="Cozijnsen A.J."/>
            <person name="Ciuffetti L.M."/>
            <person name="Degrave A."/>
            <person name="Dilmaghani A."/>
            <person name="Duret L."/>
            <person name="Fudal I."/>
            <person name="Goodwin S.B."/>
            <person name="Gout L."/>
            <person name="Glaser N."/>
            <person name="Linglin J."/>
            <person name="Kema G.H.J."/>
            <person name="Lapalu N."/>
            <person name="Lawrence C.B."/>
            <person name="May K."/>
            <person name="Meyer M."/>
            <person name="Ollivier B."/>
            <person name="Poulain J."/>
            <person name="Schoch C.L."/>
            <person name="Simon A."/>
            <person name="Spatafora J.W."/>
            <person name="Stachowiak A."/>
            <person name="Turgeon B.G."/>
            <person name="Tyler B.M."/>
            <person name="Vincent D."/>
            <person name="Weissenbach J."/>
            <person name="Amselem J."/>
            <person name="Quesneville H."/>
            <person name="Oliver R.P."/>
            <person name="Wincker P."/>
            <person name="Balesdent M.-H."/>
            <person name="Howlett B.J."/>
        </authorList>
    </citation>
    <scope>NUCLEOTIDE SEQUENCE [LARGE SCALE GENOMIC DNA]</scope>
    <source>
        <strain evidence="5">JN3 / isolate v23.1.3 / race Av1-4-5-6-7-8</strain>
    </source>
</reference>
<dbReference type="eggNOG" id="ENOG502S357">
    <property type="taxonomic scope" value="Eukaryota"/>
</dbReference>
<feature type="region of interest" description="Disordered" evidence="2">
    <location>
        <begin position="41"/>
        <end position="117"/>
    </location>
</feature>
<keyword evidence="5" id="KW-1185">Reference proteome</keyword>
<dbReference type="InParanoid" id="E5A747"/>
<gene>
    <name evidence="4" type="ORF">LEMA_P086810.1</name>
</gene>
<accession>E5A747</accession>
<dbReference type="VEuPathDB" id="FungiDB:LEMA_P086810.1"/>
<dbReference type="Pfam" id="PF00170">
    <property type="entry name" value="bZIP_1"/>
    <property type="match status" value="1"/>
</dbReference>
<evidence type="ECO:0000313" key="5">
    <source>
        <dbReference type="Proteomes" id="UP000002668"/>
    </source>
</evidence>
<protein>
    <recommendedName>
        <fullName evidence="3">BZIP domain-containing protein</fullName>
    </recommendedName>
</protein>
<dbReference type="SUPFAM" id="SSF57959">
    <property type="entry name" value="Leucine zipper domain"/>
    <property type="match status" value="1"/>
</dbReference>
<dbReference type="HOGENOM" id="CLU_020078_1_1_1"/>
<dbReference type="AlphaFoldDB" id="E5A747"/>
<dbReference type="PANTHER" id="PTHR37616">
    <property type="entry name" value="BZIP TRANSCRIPTION FACTOR 60-LIKE"/>
    <property type="match status" value="1"/>
</dbReference>
<feature type="coiled-coil region" evidence="1">
    <location>
        <begin position="460"/>
        <end position="487"/>
    </location>
</feature>
<feature type="compositionally biased region" description="Polar residues" evidence="2">
    <location>
        <begin position="55"/>
        <end position="65"/>
    </location>
</feature>
<feature type="region of interest" description="Disordered" evidence="2">
    <location>
        <begin position="348"/>
        <end position="378"/>
    </location>
</feature>
<feature type="domain" description="BZIP" evidence="3">
    <location>
        <begin position="435"/>
        <end position="498"/>
    </location>
</feature>
<proteinExistence type="predicted"/>
<feature type="compositionally biased region" description="Polar residues" evidence="2">
    <location>
        <begin position="89"/>
        <end position="101"/>
    </location>
</feature>